<dbReference type="SMART" id="SM00355">
    <property type="entry name" value="ZnF_C2H2"/>
    <property type="match status" value="2"/>
</dbReference>
<evidence type="ECO:0000313" key="7">
    <source>
        <dbReference type="EMBL" id="ETN43528.1"/>
    </source>
</evidence>
<dbReference type="EMBL" id="KB822718">
    <property type="protein sequence ID" value="ETN43528.1"/>
    <property type="molecule type" value="Genomic_DNA"/>
</dbReference>
<evidence type="ECO:0000256" key="1">
    <source>
        <dbReference type="ARBA" id="ARBA00022723"/>
    </source>
</evidence>
<evidence type="ECO:0000256" key="4">
    <source>
        <dbReference type="PROSITE-ProRule" id="PRU00042"/>
    </source>
</evidence>
<sequence length="308" mass="33585">MANSGEDTKYVPDNSPLRQHWLGQQLQSQLSTSGPMETAQASDSSYPGFIPMPQLQFLEWRGIHQYIPQHLPRPRPYQPIPGIEAYSQPDTDLAQMLQNTPEQQRHLRTYTYPPIYAGDVGPQTPTAPSEAPMTEQLGVSAQLPSPETNDHNNSDNSPSARNGDEPASGKEGSDSSENNSANSNHHNAIAMSLALEPTGPRYLVAPGAAKPSAIFASPSTSTSQASVSKKTHPCTVCDKTYATSSGLQRHLESHKGTKYKCGIEGCSKMLMRYDSVIRHIKKVHVGKAFNVIRIEAEQADSEHAQQAN</sequence>
<feature type="domain" description="C2H2-type" evidence="6">
    <location>
        <begin position="259"/>
        <end position="289"/>
    </location>
</feature>
<dbReference type="PANTHER" id="PTHR23235">
    <property type="entry name" value="KRUEPPEL-LIKE TRANSCRIPTION FACTOR"/>
    <property type="match status" value="1"/>
</dbReference>
<feature type="compositionally biased region" description="Basic and acidic residues" evidence="5">
    <location>
        <begin position="162"/>
        <end position="173"/>
    </location>
</feature>
<keyword evidence="8" id="KW-1185">Reference proteome</keyword>
<dbReference type="PROSITE" id="PS00028">
    <property type="entry name" value="ZINC_FINGER_C2H2_1"/>
    <property type="match status" value="2"/>
</dbReference>
<keyword evidence="3" id="KW-0862">Zinc</keyword>
<feature type="region of interest" description="Disordered" evidence="5">
    <location>
        <begin position="113"/>
        <end position="183"/>
    </location>
</feature>
<dbReference type="InterPro" id="IPR013087">
    <property type="entry name" value="Znf_C2H2_type"/>
</dbReference>
<dbReference type="InParanoid" id="W2S670"/>
<dbReference type="HOGENOM" id="CLU_903210_0_0_1"/>
<organism evidence="7 8">
    <name type="scientific">Cyphellophora europaea (strain CBS 101466)</name>
    <name type="common">Phialophora europaea</name>
    <dbReference type="NCBI Taxonomy" id="1220924"/>
    <lineage>
        <taxon>Eukaryota</taxon>
        <taxon>Fungi</taxon>
        <taxon>Dikarya</taxon>
        <taxon>Ascomycota</taxon>
        <taxon>Pezizomycotina</taxon>
        <taxon>Eurotiomycetes</taxon>
        <taxon>Chaetothyriomycetidae</taxon>
        <taxon>Chaetothyriales</taxon>
        <taxon>Cyphellophoraceae</taxon>
        <taxon>Cyphellophora</taxon>
    </lineage>
</organism>
<evidence type="ECO:0000259" key="6">
    <source>
        <dbReference type="PROSITE" id="PS50157"/>
    </source>
</evidence>
<accession>W2S670</accession>
<feature type="compositionally biased region" description="Low complexity" evidence="5">
    <location>
        <begin position="25"/>
        <end position="34"/>
    </location>
</feature>
<name>W2S670_CYPE1</name>
<dbReference type="GO" id="GO:0000981">
    <property type="term" value="F:DNA-binding transcription factor activity, RNA polymerase II-specific"/>
    <property type="evidence" value="ECO:0007669"/>
    <property type="project" value="TreeGrafter"/>
</dbReference>
<evidence type="ECO:0000256" key="2">
    <source>
        <dbReference type="ARBA" id="ARBA00022771"/>
    </source>
</evidence>
<dbReference type="GeneID" id="19970026"/>
<dbReference type="GO" id="GO:0008270">
    <property type="term" value="F:zinc ion binding"/>
    <property type="evidence" value="ECO:0007669"/>
    <property type="project" value="UniProtKB-KW"/>
</dbReference>
<dbReference type="SUPFAM" id="SSF57667">
    <property type="entry name" value="beta-beta-alpha zinc fingers"/>
    <property type="match status" value="1"/>
</dbReference>
<feature type="region of interest" description="Disordered" evidence="5">
    <location>
        <begin position="25"/>
        <end position="45"/>
    </location>
</feature>
<gene>
    <name evidence="7" type="ORF">HMPREF1541_02687</name>
</gene>
<evidence type="ECO:0000313" key="8">
    <source>
        <dbReference type="Proteomes" id="UP000030752"/>
    </source>
</evidence>
<evidence type="ECO:0000256" key="5">
    <source>
        <dbReference type="SAM" id="MobiDB-lite"/>
    </source>
</evidence>
<dbReference type="AlphaFoldDB" id="W2S670"/>
<dbReference type="PROSITE" id="PS50157">
    <property type="entry name" value="ZINC_FINGER_C2H2_2"/>
    <property type="match status" value="2"/>
</dbReference>
<dbReference type="RefSeq" id="XP_008715264.1">
    <property type="nucleotide sequence ID" value="XM_008717042.1"/>
</dbReference>
<dbReference type="VEuPathDB" id="FungiDB:HMPREF1541_02687"/>
<protein>
    <recommendedName>
        <fullName evidence="6">C2H2-type domain-containing protein</fullName>
    </recommendedName>
</protein>
<evidence type="ECO:0000256" key="3">
    <source>
        <dbReference type="ARBA" id="ARBA00022833"/>
    </source>
</evidence>
<keyword evidence="1" id="KW-0479">Metal-binding</keyword>
<proteinExistence type="predicted"/>
<feature type="compositionally biased region" description="Polar residues" evidence="5">
    <location>
        <begin position="137"/>
        <end position="147"/>
    </location>
</feature>
<dbReference type="InterPro" id="IPR036236">
    <property type="entry name" value="Znf_C2H2_sf"/>
</dbReference>
<dbReference type="Pfam" id="PF00096">
    <property type="entry name" value="zf-C2H2"/>
    <property type="match status" value="1"/>
</dbReference>
<feature type="domain" description="C2H2-type" evidence="6">
    <location>
        <begin position="232"/>
        <end position="259"/>
    </location>
</feature>
<reference evidence="7 8" key="1">
    <citation type="submission" date="2013-03" db="EMBL/GenBank/DDBJ databases">
        <title>The Genome Sequence of Phialophora europaea CBS 101466.</title>
        <authorList>
            <consortium name="The Broad Institute Genomics Platform"/>
            <person name="Cuomo C."/>
            <person name="de Hoog S."/>
            <person name="Gorbushina A."/>
            <person name="Walker B."/>
            <person name="Young S.K."/>
            <person name="Zeng Q."/>
            <person name="Gargeya S."/>
            <person name="Fitzgerald M."/>
            <person name="Haas B."/>
            <person name="Abouelleil A."/>
            <person name="Allen A.W."/>
            <person name="Alvarado L."/>
            <person name="Arachchi H.M."/>
            <person name="Berlin A.M."/>
            <person name="Chapman S.B."/>
            <person name="Gainer-Dewar J."/>
            <person name="Goldberg J."/>
            <person name="Griggs A."/>
            <person name="Gujja S."/>
            <person name="Hansen M."/>
            <person name="Howarth C."/>
            <person name="Imamovic A."/>
            <person name="Ireland A."/>
            <person name="Larimer J."/>
            <person name="McCowan C."/>
            <person name="Murphy C."/>
            <person name="Pearson M."/>
            <person name="Poon T.W."/>
            <person name="Priest M."/>
            <person name="Roberts A."/>
            <person name="Saif S."/>
            <person name="Shea T."/>
            <person name="Sisk P."/>
            <person name="Sykes S."/>
            <person name="Wortman J."/>
            <person name="Nusbaum C."/>
            <person name="Birren B."/>
        </authorList>
    </citation>
    <scope>NUCLEOTIDE SEQUENCE [LARGE SCALE GENOMIC DNA]</scope>
    <source>
        <strain evidence="7 8">CBS 101466</strain>
    </source>
</reference>
<dbReference type="GO" id="GO:0000978">
    <property type="term" value="F:RNA polymerase II cis-regulatory region sequence-specific DNA binding"/>
    <property type="evidence" value="ECO:0007669"/>
    <property type="project" value="TreeGrafter"/>
</dbReference>
<dbReference type="PANTHER" id="PTHR23235:SF174">
    <property type="entry name" value="CABUT, ISOFORM A"/>
    <property type="match status" value="1"/>
</dbReference>
<dbReference type="Gene3D" id="3.30.160.60">
    <property type="entry name" value="Classic Zinc Finger"/>
    <property type="match status" value="1"/>
</dbReference>
<dbReference type="OrthoDB" id="3437960at2759"/>
<dbReference type="STRING" id="1220924.W2S670"/>
<dbReference type="Proteomes" id="UP000030752">
    <property type="component" value="Unassembled WGS sequence"/>
</dbReference>
<keyword evidence="2 4" id="KW-0863">Zinc-finger</keyword>